<protein>
    <recommendedName>
        <fullName evidence="1">mRNA (guanine-N(7))-methyltransferase</fullName>
        <ecNumber evidence="1">2.1.1.56</ecNumber>
    </recommendedName>
</protein>
<sequence>MVTLANREFIDEHGEDLIARLTTCAKNDRERDWETKDEDNAERKGSRNREKEQSQPVDKKDVTSSAPSSSSPMSSSASSSTATPLLSSSPHHYLSLILSYLRTLNEAYVREGGESYSRQMQTATQFLFAWQSLAVSSEQYHLLEQIAQAIAQRDARQGLAMVLFQLPHSGTNEIVLQLSLGLSVLSCMLKHQADLMKPYQTKFLAFFSSIWGETGEPEPRSGVNALAFLFAKYADEVLLAGLSAMLDHLEDLDHERRFIINTGSGEPDQKRHFQNWRELRHRLEAICLLWLASPDFSSRSKALSVLDLFNSRVFSHNNPQAARSDYKTQAKATDSEEHLWSPTLTYIFECKQTELAGVLHSSWLQLMRPMQRKPEKLQEWKNHLRFLLWALPSAFRPETNGDTSASLQVPPLSDINQTCVDKLFRHVATAVNHSPEMSNHLIEILAAGTPLNRRCKDAPSGSRPSSYDEALYTQQGNVELLALFARYSSTEDTTSELVRLLSDTVNAWLGYHADRQIRINPAIPPSTRLAAAVIVTTVVRRMGTDTDVSPRAEAVLSFLASLLFRTPLKQRRSMSTSKSPRSSYRGLLNLITHSSVEGGGGKKDVIQRIEETIEKESRDEQQERKLSDHLDRDLWFDLVNCQFALHYAFDSEQRVLSMLQNVSDRLKDGGWFIGTIPNANWIVKKIRHCEGNTFGNSVYSITFPQKRTFPEFGAQYTFSLIDAVKDVPEYLVHFPTLERLAAKVGLQLYKKWTFHELFCEKVKTDQALYRLLFHMEAVDENGAISADEWEAANIYLAFAFRKVGATRSYPPLTDPETGMRVIPPPTQQPAAPPPDPAAAEDDNDDEDDGYEDGDART</sequence>
<evidence type="ECO:0000256" key="7">
    <source>
        <dbReference type="ARBA" id="ARBA00044712"/>
    </source>
</evidence>
<dbReference type="OrthoDB" id="10248867at2759"/>
<feature type="region of interest" description="Disordered" evidence="8">
    <location>
        <begin position="812"/>
        <end position="857"/>
    </location>
</feature>
<feature type="compositionally biased region" description="Low complexity" evidence="8">
    <location>
        <begin position="63"/>
        <end position="84"/>
    </location>
</feature>
<accession>L8HEN0</accession>
<dbReference type="Gene3D" id="3.40.50.150">
    <property type="entry name" value="Vaccinia Virus protein VP39"/>
    <property type="match status" value="1"/>
</dbReference>
<evidence type="ECO:0000313" key="10">
    <source>
        <dbReference type="EMBL" id="ELR22871.1"/>
    </source>
</evidence>
<evidence type="ECO:0000256" key="8">
    <source>
        <dbReference type="SAM" id="MobiDB-lite"/>
    </source>
</evidence>
<gene>
    <name evidence="10" type="ORF">ACA1_396970</name>
</gene>
<evidence type="ECO:0000259" key="9">
    <source>
        <dbReference type="PROSITE" id="PS51562"/>
    </source>
</evidence>
<keyword evidence="4" id="KW-0949">S-adenosyl-L-methionine</keyword>
<evidence type="ECO:0000256" key="4">
    <source>
        <dbReference type="ARBA" id="ARBA00022691"/>
    </source>
</evidence>
<feature type="compositionally biased region" description="Basic and acidic residues" evidence="8">
    <location>
        <begin position="41"/>
        <end position="62"/>
    </location>
</feature>
<dbReference type="GO" id="GO:0004482">
    <property type="term" value="F:mRNA 5'-cap (guanine-N7-)-methyltransferase activity"/>
    <property type="evidence" value="ECO:0007669"/>
    <property type="project" value="UniProtKB-EC"/>
</dbReference>
<dbReference type="GeneID" id="14923834"/>
<evidence type="ECO:0000256" key="6">
    <source>
        <dbReference type="ARBA" id="ARBA00023042"/>
    </source>
</evidence>
<organism evidence="10 11">
    <name type="scientific">Acanthamoeba castellanii (strain ATCC 30010 / Neff)</name>
    <dbReference type="NCBI Taxonomy" id="1257118"/>
    <lineage>
        <taxon>Eukaryota</taxon>
        <taxon>Amoebozoa</taxon>
        <taxon>Discosea</taxon>
        <taxon>Longamoebia</taxon>
        <taxon>Centramoebida</taxon>
        <taxon>Acanthamoebidae</taxon>
        <taxon>Acanthamoeba</taxon>
    </lineage>
</organism>
<dbReference type="EC" id="2.1.1.56" evidence="1"/>
<dbReference type="PANTHER" id="PTHR12189">
    <property type="entry name" value="MRNA GUANINE-7- METHYLTRANSFERASE"/>
    <property type="match status" value="1"/>
</dbReference>
<feature type="compositionally biased region" description="Pro residues" evidence="8">
    <location>
        <begin position="822"/>
        <end position="836"/>
    </location>
</feature>
<feature type="region of interest" description="Disordered" evidence="8">
    <location>
        <begin position="23"/>
        <end position="84"/>
    </location>
</feature>
<dbReference type="InterPro" id="IPR029063">
    <property type="entry name" value="SAM-dependent_MTases_sf"/>
</dbReference>
<dbReference type="Proteomes" id="UP000011083">
    <property type="component" value="Unassembled WGS sequence"/>
</dbReference>
<dbReference type="EMBL" id="KB007869">
    <property type="protein sequence ID" value="ELR22871.1"/>
    <property type="molecule type" value="Genomic_DNA"/>
</dbReference>
<dbReference type="RefSeq" id="XP_004351648.1">
    <property type="nucleotide sequence ID" value="XM_004351596.1"/>
</dbReference>
<dbReference type="VEuPathDB" id="AmoebaDB:ACA1_396970"/>
<evidence type="ECO:0000256" key="5">
    <source>
        <dbReference type="ARBA" id="ARBA00022884"/>
    </source>
</evidence>
<keyword evidence="11" id="KW-1185">Reference proteome</keyword>
<dbReference type="STRING" id="1257118.L8HEN0"/>
<dbReference type="Pfam" id="PF03291">
    <property type="entry name" value="mRNA_G-N7_MeTrfase"/>
    <property type="match status" value="1"/>
</dbReference>
<feature type="compositionally biased region" description="Acidic residues" evidence="8">
    <location>
        <begin position="838"/>
        <end position="857"/>
    </location>
</feature>
<dbReference type="InterPro" id="IPR039753">
    <property type="entry name" value="RG7MT1"/>
</dbReference>
<dbReference type="GO" id="GO:0003723">
    <property type="term" value="F:RNA binding"/>
    <property type="evidence" value="ECO:0007669"/>
    <property type="project" value="UniProtKB-KW"/>
</dbReference>
<reference evidence="10 11" key="1">
    <citation type="journal article" date="2013" name="Genome Biol.">
        <title>Genome of Acanthamoeba castellanii highlights extensive lateral gene transfer and early evolution of tyrosine kinase signaling.</title>
        <authorList>
            <person name="Clarke M."/>
            <person name="Lohan A.J."/>
            <person name="Liu B."/>
            <person name="Lagkouvardos I."/>
            <person name="Roy S."/>
            <person name="Zafar N."/>
            <person name="Bertelli C."/>
            <person name="Schilde C."/>
            <person name="Kianianmomeni A."/>
            <person name="Burglin T.R."/>
            <person name="Frech C."/>
            <person name="Turcotte B."/>
            <person name="Kopec K.O."/>
            <person name="Synnott J.M."/>
            <person name="Choo C."/>
            <person name="Paponov I."/>
            <person name="Finkler A."/>
            <person name="Soon Heng Tan C."/>
            <person name="Hutchins A.P."/>
            <person name="Weinmeier T."/>
            <person name="Rattei T."/>
            <person name="Chu J.S."/>
            <person name="Gimenez G."/>
            <person name="Irimia M."/>
            <person name="Rigden D.J."/>
            <person name="Fitzpatrick D.A."/>
            <person name="Lorenzo-Morales J."/>
            <person name="Bateman A."/>
            <person name="Chiu C.H."/>
            <person name="Tang P."/>
            <person name="Hegemann P."/>
            <person name="Fromm H."/>
            <person name="Raoult D."/>
            <person name="Greub G."/>
            <person name="Miranda-Saavedra D."/>
            <person name="Chen N."/>
            <person name="Nash P."/>
            <person name="Ginger M.L."/>
            <person name="Horn M."/>
            <person name="Schaap P."/>
            <person name="Caler L."/>
            <person name="Loftus B."/>
        </authorList>
    </citation>
    <scope>NUCLEOTIDE SEQUENCE [LARGE SCALE GENOMIC DNA]</scope>
    <source>
        <strain evidence="10 11">Neff</strain>
    </source>
</reference>
<evidence type="ECO:0000256" key="1">
    <source>
        <dbReference type="ARBA" id="ARBA00011926"/>
    </source>
</evidence>
<dbReference type="PANTHER" id="PTHR12189:SF2">
    <property type="entry name" value="MRNA CAP GUANINE-N7 METHYLTRANSFERASE"/>
    <property type="match status" value="1"/>
</dbReference>
<feature type="domain" description="MRNA cap 0 methyltransferase" evidence="9">
    <location>
        <begin position="623"/>
        <end position="803"/>
    </location>
</feature>
<keyword evidence="3" id="KW-0808">Transferase</keyword>
<comment type="catalytic activity">
    <reaction evidence="7">
        <text>a 5'-end (5'-triphosphoguanosine)-ribonucleoside in mRNA + S-adenosyl-L-methionine = a 5'-end (N(7)-methyl 5'-triphosphoguanosine)-ribonucleoside in mRNA + S-adenosyl-L-homocysteine</text>
        <dbReference type="Rhea" id="RHEA:67008"/>
        <dbReference type="Rhea" id="RHEA-COMP:17166"/>
        <dbReference type="Rhea" id="RHEA-COMP:17167"/>
        <dbReference type="ChEBI" id="CHEBI:57856"/>
        <dbReference type="ChEBI" id="CHEBI:59789"/>
        <dbReference type="ChEBI" id="CHEBI:156461"/>
        <dbReference type="ChEBI" id="CHEBI:167617"/>
        <dbReference type="EC" id="2.1.1.56"/>
    </reaction>
</comment>
<evidence type="ECO:0000256" key="3">
    <source>
        <dbReference type="ARBA" id="ARBA00022679"/>
    </source>
</evidence>
<name>L8HEN0_ACACF</name>
<keyword evidence="6" id="KW-0506">mRNA capping</keyword>
<dbReference type="GO" id="GO:0005634">
    <property type="term" value="C:nucleus"/>
    <property type="evidence" value="ECO:0007669"/>
    <property type="project" value="TreeGrafter"/>
</dbReference>
<dbReference type="SUPFAM" id="SSF53335">
    <property type="entry name" value="S-adenosyl-L-methionine-dependent methyltransferases"/>
    <property type="match status" value="1"/>
</dbReference>
<proteinExistence type="predicted"/>
<dbReference type="InterPro" id="IPR016024">
    <property type="entry name" value="ARM-type_fold"/>
</dbReference>
<keyword evidence="6" id="KW-0507">mRNA processing</keyword>
<dbReference type="AlphaFoldDB" id="L8HEN0"/>
<dbReference type="KEGG" id="acan:ACA1_396970"/>
<keyword evidence="2" id="KW-0489">Methyltransferase</keyword>
<keyword evidence="5" id="KW-0694">RNA-binding</keyword>
<evidence type="ECO:0000313" key="11">
    <source>
        <dbReference type="Proteomes" id="UP000011083"/>
    </source>
</evidence>
<dbReference type="InterPro" id="IPR004971">
    <property type="entry name" value="mRNA_G-N7_MeTrfase_dom"/>
</dbReference>
<dbReference type="PROSITE" id="PS51562">
    <property type="entry name" value="RNA_CAP0_MT"/>
    <property type="match status" value="1"/>
</dbReference>
<evidence type="ECO:0000256" key="2">
    <source>
        <dbReference type="ARBA" id="ARBA00022603"/>
    </source>
</evidence>
<dbReference type="SUPFAM" id="SSF48371">
    <property type="entry name" value="ARM repeat"/>
    <property type="match status" value="1"/>
</dbReference>